<gene>
    <name evidence="8" type="primary">yrvD</name>
    <name evidence="8" type="ORF">GCM10008025_11500</name>
</gene>
<dbReference type="EMBL" id="BMEY01000004">
    <property type="protein sequence ID" value="GGA69225.1"/>
    <property type="molecule type" value="Genomic_DNA"/>
</dbReference>
<evidence type="ECO:0000313" key="8">
    <source>
        <dbReference type="EMBL" id="GGA69225.1"/>
    </source>
</evidence>
<keyword evidence="4 6" id="KW-0472">Membrane</keyword>
<evidence type="ECO:0000256" key="5">
    <source>
        <dbReference type="SAM" id="Coils"/>
    </source>
</evidence>
<sequence>MKGQTYVIIAILFMILVAIFAVTNIESVNVNYFFWKVESPLILVILFSVLMGGIISAAVGMMKMFKMKREIKVLKRENVELAQRIEEKELDNSDIDIINSENGENDANRIN</sequence>
<dbReference type="Proteomes" id="UP000613512">
    <property type="component" value="Unassembled WGS sequence"/>
</dbReference>
<feature type="transmembrane region" description="Helical" evidence="6">
    <location>
        <begin position="41"/>
        <end position="62"/>
    </location>
</feature>
<dbReference type="InterPro" id="IPR010445">
    <property type="entry name" value="LapA_dom"/>
</dbReference>
<reference evidence="8" key="1">
    <citation type="journal article" date="2014" name="Int. J. Syst. Evol. Microbiol.">
        <title>Complete genome sequence of Corynebacterium casei LMG S-19264T (=DSM 44701T), isolated from a smear-ripened cheese.</title>
        <authorList>
            <consortium name="US DOE Joint Genome Institute (JGI-PGF)"/>
            <person name="Walter F."/>
            <person name="Albersmeier A."/>
            <person name="Kalinowski J."/>
            <person name="Ruckert C."/>
        </authorList>
    </citation>
    <scope>NUCLEOTIDE SEQUENCE</scope>
    <source>
        <strain evidence="8">CGMCC 1.12408</strain>
    </source>
</reference>
<dbReference type="PANTHER" id="PTHR41335:SF1">
    <property type="entry name" value="MEMBRANE PROTEIN"/>
    <property type="match status" value="1"/>
</dbReference>
<evidence type="ECO:0000256" key="4">
    <source>
        <dbReference type="ARBA" id="ARBA00023136"/>
    </source>
</evidence>
<feature type="domain" description="Lipopolysaccharide assembly protein A" evidence="7">
    <location>
        <begin position="24"/>
        <end position="85"/>
    </location>
</feature>
<feature type="transmembrane region" description="Helical" evidence="6">
    <location>
        <begin position="7"/>
        <end position="25"/>
    </location>
</feature>
<organism evidence="8 9">
    <name type="scientific">Ornithinibacillus halotolerans</name>
    <dbReference type="NCBI Taxonomy" id="1274357"/>
    <lineage>
        <taxon>Bacteria</taxon>
        <taxon>Bacillati</taxon>
        <taxon>Bacillota</taxon>
        <taxon>Bacilli</taxon>
        <taxon>Bacillales</taxon>
        <taxon>Bacillaceae</taxon>
        <taxon>Ornithinibacillus</taxon>
    </lineage>
</organism>
<comment type="caution">
    <text evidence="8">The sequence shown here is derived from an EMBL/GenBank/DDBJ whole genome shotgun (WGS) entry which is preliminary data.</text>
</comment>
<dbReference type="Pfam" id="PF06305">
    <property type="entry name" value="LapA_dom"/>
    <property type="match status" value="1"/>
</dbReference>
<evidence type="ECO:0000256" key="6">
    <source>
        <dbReference type="SAM" id="Phobius"/>
    </source>
</evidence>
<keyword evidence="2 6" id="KW-0812">Transmembrane</keyword>
<keyword evidence="3 6" id="KW-1133">Transmembrane helix</keyword>
<keyword evidence="1" id="KW-1003">Cell membrane</keyword>
<dbReference type="AlphaFoldDB" id="A0A916RT68"/>
<dbReference type="PANTHER" id="PTHR41335">
    <property type="entry name" value="MEMBRANE PROTEIN-RELATED"/>
    <property type="match status" value="1"/>
</dbReference>
<feature type="coiled-coil region" evidence="5">
    <location>
        <begin position="64"/>
        <end position="91"/>
    </location>
</feature>
<evidence type="ECO:0000313" key="9">
    <source>
        <dbReference type="Proteomes" id="UP000613512"/>
    </source>
</evidence>
<evidence type="ECO:0000259" key="7">
    <source>
        <dbReference type="Pfam" id="PF06305"/>
    </source>
</evidence>
<keyword evidence="9" id="KW-1185">Reference proteome</keyword>
<evidence type="ECO:0000256" key="2">
    <source>
        <dbReference type="ARBA" id="ARBA00022692"/>
    </source>
</evidence>
<dbReference type="GO" id="GO:0005886">
    <property type="term" value="C:plasma membrane"/>
    <property type="evidence" value="ECO:0007669"/>
    <property type="project" value="InterPro"/>
</dbReference>
<reference evidence="8" key="2">
    <citation type="submission" date="2020-09" db="EMBL/GenBank/DDBJ databases">
        <authorList>
            <person name="Sun Q."/>
            <person name="Zhou Y."/>
        </authorList>
    </citation>
    <scope>NUCLEOTIDE SEQUENCE</scope>
    <source>
        <strain evidence="8">CGMCC 1.12408</strain>
    </source>
</reference>
<keyword evidence="5" id="KW-0175">Coiled coil</keyword>
<evidence type="ECO:0000256" key="3">
    <source>
        <dbReference type="ARBA" id="ARBA00022989"/>
    </source>
</evidence>
<name>A0A916RT68_9BACI</name>
<evidence type="ECO:0000256" key="1">
    <source>
        <dbReference type="ARBA" id="ARBA00022475"/>
    </source>
</evidence>
<proteinExistence type="predicted"/>
<protein>
    <recommendedName>
        <fullName evidence="7">Lipopolysaccharide assembly protein A domain-containing protein</fullName>
    </recommendedName>
</protein>
<dbReference type="RefSeq" id="WP_188383738.1">
    <property type="nucleotide sequence ID" value="NZ_BMEY01000004.1"/>
</dbReference>
<accession>A0A916RT68</accession>